<reference evidence="1 2" key="1">
    <citation type="journal article" date="2024" name="G3 (Bethesda)">
        <title>Genome assembly of Hibiscus sabdariffa L. provides insights into metabolisms of medicinal natural products.</title>
        <authorList>
            <person name="Kim T."/>
        </authorList>
    </citation>
    <scope>NUCLEOTIDE SEQUENCE [LARGE SCALE GENOMIC DNA]</scope>
    <source>
        <strain evidence="1">TK-2024</strain>
        <tissue evidence="1">Old leaves</tissue>
    </source>
</reference>
<accession>A0ABR2CIB7</accession>
<dbReference type="Proteomes" id="UP001472677">
    <property type="component" value="Unassembled WGS sequence"/>
</dbReference>
<evidence type="ECO:0000313" key="2">
    <source>
        <dbReference type="Proteomes" id="UP001472677"/>
    </source>
</evidence>
<protein>
    <submittedName>
        <fullName evidence="1">Uncharacterized protein</fullName>
    </submittedName>
</protein>
<keyword evidence="2" id="KW-1185">Reference proteome</keyword>
<organism evidence="1 2">
    <name type="scientific">Hibiscus sabdariffa</name>
    <name type="common">roselle</name>
    <dbReference type="NCBI Taxonomy" id="183260"/>
    <lineage>
        <taxon>Eukaryota</taxon>
        <taxon>Viridiplantae</taxon>
        <taxon>Streptophyta</taxon>
        <taxon>Embryophyta</taxon>
        <taxon>Tracheophyta</taxon>
        <taxon>Spermatophyta</taxon>
        <taxon>Magnoliopsida</taxon>
        <taxon>eudicotyledons</taxon>
        <taxon>Gunneridae</taxon>
        <taxon>Pentapetalae</taxon>
        <taxon>rosids</taxon>
        <taxon>malvids</taxon>
        <taxon>Malvales</taxon>
        <taxon>Malvaceae</taxon>
        <taxon>Malvoideae</taxon>
        <taxon>Hibiscus</taxon>
    </lineage>
</organism>
<evidence type="ECO:0000313" key="1">
    <source>
        <dbReference type="EMBL" id="KAK8519354.1"/>
    </source>
</evidence>
<sequence>MLNRQLIVNKIKDFEAGWIGKFDVHEDAVSCLSNKLVDMENGVKLLRELSNRKVSGTSECDPNEIEMSSQRPGLWGPQPQLLGAAFGAGVCSCSGPRHLQGTGSSWT</sequence>
<gene>
    <name evidence="1" type="ORF">V6N12_025394</name>
</gene>
<dbReference type="EMBL" id="JBBPBM010000051">
    <property type="protein sequence ID" value="KAK8519354.1"/>
    <property type="molecule type" value="Genomic_DNA"/>
</dbReference>
<name>A0ABR2CIB7_9ROSI</name>
<proteinExistence type="predicted"/>
<comment type="caution">
    <text evidence="1">The sequence shown here is derived from an EMBL/GenBank/DDBJ whole genome shotgun (WGS) entry which is preliminary data.</text>
</comment>